<dbReference type="Pfam" id="PF11746">
    <property type="entry name" value="DUF3303"/>
    <property type="match status" value="1"/>
</dbReference>
<proteinExistence type="predicted"/>
<name>A0A0N9XX17_MYCFO</name>
<dbReference type="RefSeq" id="WP_054601140.1">
    <property type="nucleotide sequence ID" value="NZ_CP011269.1"/>
</dbReference>
<protein>
    <recommendedName>
        <fullName evidence="3">DUF3303 domain-containing protein</fullName>
    </recommendedName>
</protein>
<dbReference type="PATRIC" id="fig|1766.6.peg.832"/>
<dbReference type="AlphaFoldDB" id="A0A0N9XX17"/>
<accession>A0A0N9XX17</accession>
<dbReference type="InterPro" id="IPR021734">
    <property type="entry name" value="DUF3303"/>
</dbReference>
<dbReference type="EMBL" id="CP011269">
    <property type="protein sequence ID" value="ALI24702.1"/>
    <property type="molecule type" value="Genomic_DNA"/>
</dbReference>
<reference evidence="1 2" key="1">
    <citation type="journal article" date="2015" name="MBio">
        <title>Enzymatic Degradation of Phenazines Can Generate Energy and Protect Sensitive Organisms from Toxicity.</title>
        <authorList>
            <person name="Costa K.C."/>
            <person name="Bergkessel M."/>
            <person name="Saunders S."/>
            <person name="Korlach J."/>
            <person name="Newman D.K."/>
        </authorList>
    </citation>
    <scope>NUCLEOTIDE SEQUENCE [LARGE SCALE GENOMIC DNA]</scope>
    <source>
        <strain evidence="1 2">CT6</strain>
    </source>
</reference>
<evidence type="ECO:0008006" key="3">
    <source>
        <dbReference type="Google" id="ProtNLM"/>
    </source>
</evidence>
<sequence length="89" mass="9993">MKFILHWTQTKVDYRGAIDKFKKTGAQPPEGVTILGRWWGMNGQGFAVAESDDPKAMFESAIEWGEFLDIEITPCVEDAEAGEVILKVF</sequence>
<dbReference type="KEGG" id="mft:XA26_08420"/>
<dbReference type="STRING" id="1766.XA26_08420"/>
<dbReference type="Proteomes" id="UP000057134">
    <property type="component" value="Chromosome"/>
</dbReference>
<keyword evidence="2" id="KW-1185">Reference proteome</keyword>
<evidence type="ECO:0000313" key="1">
    <source>
        <dbReference type="EMBL" id="ALI24702.1"/>
    </source>
</evidence>
<organism evidence="1 2">
    <name type="scientific">Mycolicibacterium fortuitum</name>
    <name type="common">Mycobacterium fortuitum</name>
    <dbReference type="NCBI Taxonomy" id="1766"/>
    <lineage>
        <taxon>Bacteria</taxon>
        <taxon>Bacillati</taxon>
        <taxon>Actinomycetota</taxon>
        <taxon>Actinomycetes</taxon>
        <taxon>Mycobacteriales</taxon>
        <taxon>Mycobacteriaceae</taxon>
        <taxon>Mycolicibacterium</taxon>
    </lineage>
</organism>
<gene>
    <name evidence="1" type="ORF">XA26_08420</name>
</gene>
<evidence type="ECO:0000313" key="2">
    <source>
        <dbReference type="Proteomes" id="UP000057134"/>
    </source>
</evidence>